<evidence type="ECO:0000313" key="1">
    <source>
        <dbReference type="EMBL" id="RFM25185.1"/>
    </source>
</evidence>
<organism evidence="1 2">
    <name type="scientific">Candidatus Thermochlorobacter aerophilus</name>
    <dbReference type="NCBI Taxonomy" id="1868324"/>
    <lineage>
        <taxon>Bacteria</taxon>
        <taxon>Pseudomonadati</taxon>
        <taxon>Chlorobiota</taxon>
        <taxon>Chlorobiia</taxon>
        <taxon>Chlorobiales</taxon>
        <taxon>Candidatus Thermochlorobacteriaceae</taxon>
        <taxon>Candidatus Thermochlorobacter</taxon>
    </lineage>
</organism>
<dbReference type="GO" id="GO:0008198">
    <property type="term" value="F:ferrous iron binding"/>
    <property type="evidence" value="ECO:0007669"/>
    <property type="project" value="TreeGrafter"/>
</dbReference>
<dbReference type="Pfam" id="PF04384">
    <property type="entry name" value="Fe-S_assembly"/>
    <property type="match status" value="1"/>
</dbReference>
<dbReference type="AlphaFoldDB" id="A0A395M304"/>
<reference evidence="1 2" key="1">
    <citation type="journal article" date="2011" name="ISME J.">
        <title>Community ecology of hot spring cyanobacterial mats: predominant populations and their functional potential.</title>
        <authorList>
            <person name="Klatt C.G."/>
            <person name="Wood J.M."/>
            <person name="Rusch D.B."/>
            <person name="Bateson M.M."/>
            <person name="Hamamura N."/>
            <person name="Heidelberg J.F."/>
            <person name="Grossman A.R."/>
            <person name="Bhaya D."/>
            <person name="Cohan F.M."/>
            <person name="Kuhl M."/>
            <person name="Bryant D.A."/>
            <person name="Ward D.M."/>
        </authorList>
    </citation>
    <scope>NUCLEOTIDE SEQUENCE [LARGE SCALE GENOMIC DNA]</scope>
    <source>
        <strain evidence="1">OS</strain>
    </source>
</reference>
<evidence type="ECO:0000313" key="2">
    <source>
        <dbReference type="Proteomes" id="UP000266389"/>
    </source>
</evidence>
<dbReference type="NCBIfam" id="TIGR03412">
    <property type="entry name" value="iscX_yfhJ"/>
    <property type="match status" value="1"/>
</dbReference>
<dbReference type="Proteomes" id="UP000266389">
    <property type="component" value="Unassembled WGS sequence"/>
</dbReference>
<dbReference type="GO" id="GO:0005829">
    <property type="term" value="C:cytosol"/>
    <property type="evidence" value="ECO:0007669"/>
    <property type="project" value="TreeGrafter"/>
</dbReference>
<proteinExistence type="predicted"/>
<dbReference type="PIRSF" id="PIRSF039003">
    <property type="entry name" value="IscX"/>
    <property type="match status" value="1"/>
</dbReference>
<dbReference type="Gene3D" id="1.10.10.600">
    <property type="entry name" value="IscX-like"/>
    <property type="match status" value="1"/>
</dbReference>
<protein>
    <submittedName>
        <fullName evidence="1">Fe-S assembly protein IscX</fullName>
    </submittedName>
</protein>
<dbReference type="EMBL" id="PHFL01000008">
    <property type="protein sequence ID" value="RFM25185.1"/>
    <property type="molecule type" value="Genomic_DNA"/>
</dbReference>
<sequence>MKLTWDDAEDIGMLLQEKYPDIDPLTVRFTDLHRYVIELPGFADDPKASTESKLEAIQMAWYEEWKSAK</sequence>
<dbReference type="PANTHER" id="PTHR37532">
    <property type="entry name" value="PROTEIN ISCX"/>
    <property type="match status" value="1"/>
</dbReference>
<dbReference type="GO" id="GO:0016226">
    <property type="term" value="P:iron-sulfur cluster assembly"/>
    <property type="evidence" value="ECO:0007669"/>
    <property type="project" value="InterPro"/>
</dbReference>
<dbReference type="PANTHER" id="PTHR37532:SF1">
    <property type="entry name" value="PROTEIN ISCX"/>
    <property type="match status" value="1"/>
</dbReference>
<comment type="caution">
    <text evidence="1">The sequence shown here is derived from an EMBL/GenBank/DDBJ whole genome shotgun (WGS) entry which is preliminary data.</text>
</comment>
<dbReference type="SUPFAM" id="SSF140319">
    <property type="entry name" value="IscX-like"/>
    <property type="match status" value="1"/>
</dbReference>
<dbReference type="InterPro" id="IPR007479">
    <property type="entry name" value="ISC_FeS_clus_asmbl_IscsX"/>
</dbReference>
<gene>
    <name evidence="1" type="primary">iscX</name>
    <name evidence="1" type="ORF">D0433_02005</name>
</gene>
<name>A0A395M304_9BACT</name>
<accession>A0A395M304</accession>
<dbReference type="InterPro" id="IPR036762">
    <property type="entry name" value="IscX-like_sf"/>
</dbReference>